<proteinExistence type="predicted"/>
<name>A0A2D0AMD0_9SPHN</name>
<dbReference type="RefSeq" id="WP_088473562.1">
    <property type="nucleotide sequence ID" value="NZ_NISJ01000009.1"/>
</dbReference>
<gene>
    <name evidence="1" type="ORF">CDQ91_15000</name>
</gene>
<organism evidence="1 2">
    <name type="scientific">Sphingopyxis witflariensis</name>
    <dbReference type="NCBI Taxonomy" id="173675"/>
    <lineage>
        <taxon>Bacteria</taxon>
        <taxon>Pseudomonadati</taxon>
        <taxon>Pseudomonadota</taxon>
        <taxon>Alphaproteobacteria</taxon>
        <taxon>Sphingomonadales</taxon>
        <taxon>Sphingomonadaceae</taxon>
        <taxon>Sphingopyxis</taxon>
    </lineage>
</organism>
<reference evidence="1 2" key="1">
    <citation type="journal article" date="2002" name="Int. J. Syst. Evol. Microbiol.">
        <title>Sphingopyxis witflariensis sp. nov., isolated from activated sludge.</title>
        <authorList>
            <person name="Kampfer P."/>
            <person name="Witzenberger R."/>
            <person name="Denner E.B."/>
            <person name="Busse H.J."/>
            <person name="Neef A."/>
        </authorList>
    </citation>
    <scope>NUCLEOTIDE SEQUENCE [LARGE SCALE GENOMIC DNA]</scope>
    <source>
        <strain evidence="1 2">DSM 14551</strain>
    </source>
</reference>
<evidence type="ECO:0000313" key="1">
    <source>
        <dbReference type="EMBL" id="OWQ94298.1"/>
    </source>
</evidence>
<protein>
    <submittedName>
        <fullName evidence="1">Uncharacterized protein</fullName>
    </submittedName>
</protein>
<comment type="caution">
    <text evidence="1">The sequence shown here is derived from an EMBL/GenBank/DDBJ whole genome shotgun (WGS) entry which is preliminary data.</text>
</comment>
<keyword evidence="2" id="KW-1185">Reference proteome</keyword>
<dbReference type="AlphaFoldDB" id="A0A2D0AMD0"/>
<accession>A0A2D0AMD0</accession>
<dbReference type="Proteomes" id="UP000197097">
    <property type="component" value="Unassembled WGS sequence"/>
</dbReference>
<sequence>MIGEILEDSQLDNLLCRLPLQNDKYAMLVCAAIGRSYPLAQSPRYLPPSAKTTISLRGRLQKESKIIPSIGERIVGHDAMQPDMSHRPDLWPGTGKWGKGGPVRATCRYESRTMGFC</sequence>
<evidence type="ECO:0000313" key="2">
    <source>
        <dbReference type="Proteomes" id="UP000197097"/>
    </source>
</evidence>
<dbReference type="EMBL" id="NISJ01000009">
    <property type="protein sequence ID" value="OWQ94298.1"/>
    <property type="molecule type" value="Genomic_DNA"/>
</dbReference>